<evidence type="ECO:0000313" key="3">
    <source>
        <dbReference type="Proteomes" id="UP001229421"/>
    </source>
</evidence>
<dbReference type="AlphaFoldDB" id="A0AAD8NU88"/>
<dbReference type="Proteomes" id="UP001229421">
    <property type="component" value="Unassembled WGS sequence"/>
</dbReference>
<accession>A0AAD8NU88</accession>
<sequence length="68" mass="7507">MKVGFQLAGITSANITTLFPSWSGMHGSEIFYAVGSYVLTIGYAKAYVILNLGFVKYLGTVMDTEFWE</sequence>
<keyword evidence="1" id="KW-1133">Transmembrane helix</keyword>
<keyword evidence="3" id="KW-1185">Reference proteome</keyword>
<evidence type="ECO:0000256" key="1">
    <source>
        <dbReference type="SAM" id="Phobius"/>
    </source>
</evidence>
<comment type="caution">
    <text evidence="2">The sequence shown here is derived from an EMBL/GenBank/DDBJ whole genome shotgun (WGS) entry which is preliminary data.</text>
</comment>
<name>A0AAD8NU88_TARER</name>
<keyword evidence="1" id="KW-0472">Membrane</keyword>
<reference evidence="2" key="1">
    <citation type="journal article" date="2023" name="bioRxiv">
        <title>Improved chromosome-level genome assembly for marigold (Tagetes erecta).</title>
        <authorList>
            <person name="Jiang F."/>
            <person name="Yuan L."/>
            <person name="Wang S."/>
            <person name="Wang H."/>
            <person name="Xu D."/>
            <person name="Wang A."/>
            <person name="Fan W."/>
        </authorList>
    </citation>
    <scope>NUCLEOTIDE SEQUENCE</scope>
    <source>
        <strain evidence="2">WSJ</strain>
        <tissue evidence="2">Leaf</tissue>
    </source>
</reference>
<proteinExistence type="predicted"/>
<keyword evidence="1" id="KW-0812">Transmembrane</keyword>
<evidence type="ECO:0000313" key="2">
    <source>
        <dbReference type="EMBL" id="KAK1421339.1"/>
    </source>
</evidence>
<organism evidence="2 3">
    <name type="scientific">Tagetes erecta</name>
    <name type="common">African marigold</name>
    <dbReference type="NCBI Taxonomy" id="13708"/>
    <lineage>
        <taxon>Eukaryota</taxon>
        <taxon>Viridiplantae</taxon>
        <taxon>Streptophyta</taxon>
        <taxon>Embryophyta</taxon>
        <taxon>Tracheophyta</taxon>
        <taxon>Spermatophyta</taxon>
        <taxon>Magnoliopsida</taxon>
        <taxon>eudicotyledons</taxon>
        <taxon>Gunneridae</taxon>
        <taxon>Pentapetalae</taxon>
        <taxon>asterids</taxon>
        <taxon>campanulids</taxon>
        <taxon>Asterales</taxon>
        <taxon>Asteraceae</taxon>
        <taxon>Asteroideae</taxon>
        <taxon>Heliantheae alliance</taxon>
        <taxon>Tageteae</taxon>
        <taxon>Tagetes</taxon>
    </lineage>
</organism>
<dbReference type="EMBL" id="JAUHHV010000006">
    <property type="protein sequence ID" value="KAK1421339.1"/>
    <property type="molecule type" value="Genomic_DNA"/>
</dbReference>
<feature type="transmembrane region" description="Helical" evidence="1">
    <location>
        <begin position="30"/>
        <end position="50"/>
    </location>
</feature>
<protein>
    <submittedName>
        <fullName evidence="2">Uncharacterized protein</fullName>
    </submittedName>
</protein>
<gene>
    <name evidence="2" type="ORF">QVD17_23590</name>
</gene>